<evidence type="ECO:0000313" key="12">
    <source>
        <dbReference type="EMBL" id="KPL85094.1"/>
    </source>
</evidence>
<evidence type="ECO:0000256" key="2">
    <source>
        <dbReference type="ARBA" id="ARBA00022490"/>
    </source>
</evidence>
<dbReference type="SUPFAM" id="SSF51905">
    <property type="entry name" value="FAD/NAD(P)-binding domain"/>
    <property type="match status" value="1"/>
</dbReference>
<comment type="similarity">
    <text evidence="10">Belongs to the MnmG family. TrmFO subfamily.</text>
</comment>
<name>A0A0P6YJ14_9CHLR</name>
<dbReference type="InterPro" id="IPR002218">
    <property type="entry name" value="MnmG-rel"/>
</dbReference>
<evidence type="ECO:0000256" key="9">
    <source>
        <dbReference type="ARBA" id="ARBA00023027"/>
    </source>
</evidence>
<sequence length="454" mass="49394">MPHCTVVGGGLAGCEAAWQAAQRGLNVTLYEMRPAVPTGAHTSGQLAELVCSNSLGSNLVDRASGLLKEEARRLGSLLLTCAESSALPAGGALAVDREAFAAQVTQAVENHPRIHLVRQEVQSLPPAPAVIASGPLTSPSLSAALLQLTGEDHLFFFDAIAPIVSAESIDTAVAFRASRYQHDDPEAGDYINCPFTKEEYYTFVEALRSAERIQLREFEQVLETGVRAGASQFFEGCLPVEVLALRHPDALAFGPMRPVGLKDPRTGRRPYAVVQLRQDNLSGSLYNLVGFQTNLTFPEQRRVLRLIPGLAQAEFVRYGQMHRNTFLASPRLLHADLQSRQVPGLFFAGQITGVEGYMGNIATGLLAGLNLSRWTLGQPTRALPTDTMLGALCHYITHADLKDFQPMKANFGILPELPQPARGKRERAAQYAQRSLDSLQSWMESLESRHASSE</sequence>
<dbReference type="EMBL" id="LGCM01000027">
    <property type="protein sequence ID" value="KPL85094.1"/>
    <property type="molecule type" value="Genomic_DNA"/>
</dbReference>
<evidence type="ECO:0000256" key="4">
    <source>
        <dbReference type="ARBA" id="ARBA00022630"/>
    </source>
</evidence>
<keyword evidence="6 10" id="KW-0819">tRNA processing</keyword>
<comment type="caution">
    <text evidence="12">The sequence shown here is derived from an EMBL/GenBank/DDBJ whole genome shotgun (WGS) entry which is preliminary data.</text>
</comment>
<keyword evidence="4 10" id="KW-0285">Flavoprotein</keyword>
<reference evidence="12 13" key="1">
    <citation type="submission" date="2015-07" db="EMBL/GenBank/DDBJ databases">
        <title>Genome sequence of Levilinea saccharolytica DSM 16555.</title>
        <authorList>
            <person name="Hemp J."/>
            <person name="Ward L.M."/>
            <person name="Pace L.A."/>
            <person name="Fischer W.W."/>
        </authorList>
    </citation>
    <scope>NUCLEOTIDE SEQUENCE [LARGE SCALE GENOMIC DNA]</scope>
    <source>
        <strain evidence="12 13">KIBI-1</strain>
    </source>
</reference>
<dbReference type="STRING" id="229921.ADN01_06910"/>
<keyword evidence="9 10" id="KW-0520">NAD</keyword>
<protein>
    <recommendedName>
        <fullName evidence="10">Methylenetetrahydrofolate--tRNA-(uracil-5-)-methyltransferase TrmFO</fullName>
        <ecNumber evidence="10">2.1.1.74</ecNumber>
    </recommendedName>
    <alternativeName>
        <fullName evidence="10">Folate-dependent tRNA (uracil-5-)-methyltransferase</fullName>
    </alternativeName>
    <alternativeName>
        <fullName evidence="10">Folate-dependent tRNA(M-5-U54)-methyltransferase</fullName>
    </alternativeName>
</protein>
<keyword evidence="3 10" id="KW-0489">Methyltransferase</keyword>
<dbReference type="Gene3D" id="3.50.50.60">
    <property type="entry name" value="FAD/NAD(P)-binding domain"/>
    <property type="match status" value="2"/>
</dbReference>
<gene>
    <name evidence="12" type="primary">gid</name>
    <name evidence="10" type="synonym">trmFO</name>
    <name evidence="12" type="ORF">ADN01_06910</name>
</gene>
<dbReference type="Proteomes" id="UP000050501">
    <property type="component" value="Unassembled WGS sequence"/>
</dbReference>
<comment type="subcellular location">
    <subcellularLocation>
        <location evidence="10">Cytoplasm</location>
    </subcellularLocation>
</comment>
<evidence type="ECO:0000256" key="7">
    <source>
        <dbReference type="ARBA" id="ARBA00022827"/>
    </source>
</evidence>
<keyword evidence="2 10" id="KW-0963">Cytoplasm</keyword>
<keyword evidence="7 10" id="KW-0274">FAD</keyword>
<dbReference type="PANTHER" id="PTHR11806">
    <property type="entry name" value="GLUCOSE INHIBITED DIVISION PROTEIN A"/>
    <property type="match status" value="1"/>
</dbReference>
<keyword evidence="8 10" id="KW-0521">NADP</keyword>
<dbReference type="EC" id="2.1.1.74" evidence="10"/>
<feature type="domain" description="MnmG N-terminal" evidence="11">
    <location>
        <begin position="4"/>
        <end position="377"/>
    </location>
</feature>
<dbReference type="GO" id="GO:0005829">
    <property type="term" value="C:cytosol"/>
    <property type="evidence" value="ECO:0007669"/>
    <property type="project" value="TreeGrafter"/>
</dbReference>
<evidence type="ECO:0000256" key="3">
    <source>
        <dbReference type="ARBA" id="ARBA00022603"/>
    </source>
</evidence>
<dbReference type="NCBIfam" id="NF003739">
    <property type="entry name" value="PRK05335.1"/>
    <property type="match status" value="1"/>
</dbReference>
<feature type="binding site" evidence="10">
    <location>
        <begin position="8"/>
        <end position="13"/>
    </location>
    <ligand>
        <name>FAD</name>
        <dbReference type="ChEBI" id="CHEBI:57692"/>
    </ligand>
</feature>
<organism evidence="12 13">
    <name type="scientific">Levilinea saccharolytica</name>
    <dbReference type="NCBI Taxonomy" id="229921"/>
    <lineage>
        <taxon>Bacteria</taxon>
        <taxon>Bacillati</taxon>
        <taxon>Chloroflexota</taxon>
        <taxon>Anaerolineae</taxon>
        <taxon>Anaerolineales</taxon>
        <taxon>Anaerolineaceae</taxon>
        <taxon>Levilinea</taxon>
    </lineage>
</organism>
<dbReference type="PATRIC" id="fig|229921.5.peg.2271"/>
<keyword evidence="13" id="KW-1185">Reference proteome</keyword>
<comment type="catalytic activity">
    <reaction evidence="10">
        <text>uridine(54) in tRNA + (6R)-5,10-methylene-5,6,7,8-tetrahydrofolate + NADH + H(+) = 5-methyluridine(54) in tRNA + (6S)-5,6,7,8-tetrahydrofolate + NAD(+)</text>
        <dbReference type="Rhea" id="RHEA:16873"/>
        <dbReference type="Rhea" id="RHEA-COMP:10167"/>
        <dbReference type="Rhea" id="RHEA-COMP:10193"/>
        <dbReference type="ChEBI" id="CHEBI:15378"/>
        <dbReference type="ChEBI" id="CHEBI:15636"/>
        <dbReference type="ChEBI" id="CHEBI:57453"/>
        <dbReference type="ChEBI" id="CHEBI:57540"/>
        <dbReference type="ChEBI" id="CHEBI:57945"/>
        <dbReference type="ChEBI" id="CHEBI:65315"/>
        <dbReference type="ChEBI" id="CHEBI:74447"/>
        <dbReference type="EC" id="2.1.1.74"/>
    </reaction>
</comment>
<comment type="function">
    <text evidence="10">Catalyzes the folate-dependent formation of 5-methyl-uridine at position 54 (M-5-U54) in all tRNAs.</text>
</comment>
<dbReference type="PANTHER" id="PTHR11806:SF2">
    <property type="entry name" value="METHYLENETETRAHYDROFOLATE--TRNA-(URACIL-5-)-METHYLTRANSFERASE TRMFO"/>
    <property type="match status" value="1"/>
</dbReference>
<evidence type="ECO:0000256" key="5">
    <source>
        <dbReference type="ARBA" id="ARBA00022679"/>
    </source>
</evidence>
<dbReference type="HAMAP" id="MF_01037">
    <property type="entry name" value="TrmFO"/>
    <property type="match status" value="1"/>
</dbReference>
<evidence type="ECO:0000256" key="10">
    <source>
        <dbReference type="HAMAP-Rule" id="MF_01037"/>
    </source>
</evidence>
<dbReference type="GO" id="GO:0030488">
    <property type="term" value="P:tRNA methylation"/>
    <property type="evidence" value="ECO:0007669"/>
    <property type="project" value="TreeGrafter"/>
</dbReference>
<evidence type="ECO:0000256" key="6">
    <source>
        <dbReference type="ARBA" id="ARBA00022694"/>
    </source>
</evidence>
<dbReference type="AlphaFoldDB" id="A0A0P6YJ14"/>
<dbReference type="InterPro" id="IPR040131">
    <property type="entry name" value="MnmG_N"/>
</dbReference>
<dbReference type="GO" id="GO:0050660">
    <property type="term" value="F:flavin adenine dinucleotide binding"/>
    <property type="evidence" value="ECO:0007669"/>
    <property type="project" value="UniProtKB-UniRule"/>
</dbReference>
<dbReference type="InterPro" id="IPR004417">
    <property type="entry name" value="TrmFO"/>
</dbReference>
<evidence type="ECO:0000256" key="8">
    <source>
        <dbReference type="ARBA" id="ARBA00022857"/>
    </source>
</evidence>
<dbReference type="OrthoDB" id="9815560at2"/>
<dbReference type="Pfam" id="PF01134">
    <property type="entry name" value="GIDA"/>
    <property type="match status" value="1"/>
</dbReference>
<comment type="catalytic activity">
    <reaction evidence="10">
        <text>uridine(54) in tRNA + (6R)-5,10-methylene-5,6,7,8-tetrahydrofolate + NADPH + H(+) = 5-methyluridine(54) in tRNA + (6S)-5,6,7,8-tetrahydrofolate + NADP(+)</text>
        <dbReference type="Rhea" id="RHEA:62372"/>
        <dbReference type="Rhea" id="RHEA-COMP:10167"/>
        <dbReference type="Rhea" id="RHEA-COMP:10193"/>
        <dbReference type="ChEBI" id="CHEBI:15378"/>
        <dbReference type="ChEBI" id="CHEBI:15636"/>
        <dbReference type="ChEBI" id="CHEBI:57453"/>
        <dbReference type="ChEBI" id="CHEBI:57783"/>
        <dbReference type="ChEBI" id="CHEBI:58349"/>
        <dbReference type="ChEBI" id="CHEBI:65315"/>
        <dbReference type="ChEBI" id="CHEBI:74447"/>
        <dbReference type="EC" id="2.1.1.74"/>
    </reaction>
</comment>
<dbReference type="InterPro" id="IPR036188">
    <property type="entry name" value="FAD/NAD-bd_sf"/>
</dbReference>
<keyword evidence="5 10" id="KW-0808">Transferase</keyword>
<comment type="cofactor">
    <cofactor evidence="1 10">
        <name>FAD</name>
        <dbReference type="ChEBI" id="CHEBI:57692"/>
    </cofactor>
</comment>
<accession>A0A0P6YJ14</accession>
<proteinExistence type="inferred from homology"/>
<evidence type="ECO:0000256" key="1">
    <source>
        <dbReference type="ARBA" id="ARBA00001974"/>
    </source>
</evidence>
<evidence type="ECO:0000259" key="11">
    <source>
        <dbReference type="Pfam" id="PF01134"/>
    </source>
</evidence>
<dbReference type="GO" id="GO:0047151">
    <property type="term" value="F:tRNA (uracil(54)-C5)-methyltransferase activity, 5,10-methylenetetrahydrofolate-dependent"/>
    <property type="evidence" value="ECO:0007669"/>
    <property type="project" value="UniProtKB-UniRule"/>
</dbReference>
<evidence type="ECO:0000313" key="13">
    <source>
        <dbReference type="Proteomes" id="UP000050501"/>
    </source>
</evidence>
<dbReference type="GO" id="GO:0002098">
    <property type="term" value="P:tRNA wobble uridine modification"/>
    <property type="evidence" value="ECO:0007669"/>
    <property type="project" value="TreeGrafter"/>
</dbReference>
<dbReference type="NCBIfam" id="TIGR00137">
    <property type="entry name" value="gid_trmFO"/>
    <property type="match status" value="1"/>
</dbReference>